<dbReference type="RefSeq" id="WP_193992685.1">
    <property type="nucleotide sequence ID" value="NZ_JADEXP010000055.1"/>
</dbReference>
<protein>
    <submittedName>
        <fullName evidence="1">DUF4278 domain-containing protein</fullName>
    </submittedName>
</protein>
<comment type="caution">
    <text evidence="1">The sequence shown here is derived from an EMBL/GenBank/DDBJ whole genome shotgun (WGS) entry which is preliminary data.</text>
</comment>
<sequence length="140" mass="16447">MKLTYRGVEYDHNPPMLEVSESDILCSYRGRNHHYTYVRHVPFPQPQAELTYRGAVYQTNRHGQRQAVAQPETKSVFSAFQRKLAELTPMMDSRRQLLREAARNHSDSIQRSLERRIAIAREQGNVHLLQQLEDEMRQIA</sequence>
<dbReference type="Pfam" id="PF14105">
    <property type="entry name" value="DUF4278"/>
    <property type="match status" value="1"/>
</dbReference>
<dbReference type="InterPro" id="IPR025458">
    <property type="entry name" value="DUF4278"/>
</dbReference>
<proteinExistence type="predicted"/>
<dbReference type="EMBL" id="JADEXP010000055">
    <property type="protein sequence ID" value="MBE9066719.1"/>
    <property type="molecule type" value="Genomic_DNA"/>
</dbReference>
<evidence type="ECO:0000313" key="2">
    <source>
        <dbReference type="Proteomes" id="UP000615026"/>
    </source>
</evidence>
<dbReference type="AlphaFoldDB" id="A0A928ZTQ6"/>
<name>A0A928ZTQ6_LEPEC</name>
<dbReference type="Proteomes" id="UP000615026">
    <property type="component" value="Unassembled WGS sequence"/>
</dbReference>
<organism evidence="1 2">
    <name type="scientific">Leptolyngbya cf. ectocarpi LEGE 11479</name>
    <dbReference type="NCBI Taxonomy" id="1828722"/>
    <lineage>
        <taxon>Bacteria</taxon>
        <taxon>Bacillati</taxon>
        <taxon>Cyanobacteriota</taxon>
        <taxon>Cyanophyceae</taxon>
        <taxon>Leptolyngbyales</taxon>
        <taxon>Leptolyngbyaceae</taxon>
        <taxon>Leptolyngbya group</taxon>
        <taxon>Leptolyngbya</taxon>
    </lineage>
</organism>
<keyword evidence="2" id="KW-1185">Reference proteome</keyword>
<evidence type="ECO:0000313" key="1">
    <source>
        <dbReference type="EMBL" id="MBE9066719.1"/>
    </source>
</evidence>
<reference evidence="1" key="1">
    <citation type="submission" date="2020-10" db="EMBL/GenBank/DDBJ databases">
        <authorList>
            <person name="Castelo-Branco R."/>
            <person name="Eusebio N."/>
            <person name="Adriana R."/>
            <person name="Vieira A."/>
            <person name="Brugerolle De Fraissinette N."/>
            <person name="Rezende De Castro R."/>
            <person name="Schneider M.P."/>
            <person name="Vasconcelos V."/>
            <person name="Leao P.N."/>
        </authorList>
    </citation>
    <scope>NUCLEOTIDE SEQUENCE</scope>
    <source>
        <strain evidence="1">LEGE 11479</strain>
    </source>
</reference>
<accession>A0A928ZTQ6</accession>
<gene>
    <name evidence="1" type="ORF">IQ260_08645</name>
</gene>